<feature type="compositionally biased region" description="Basic and acidic residues" evidence="1">
    <location>
        <begin position="240"/>
        <end position="259"/>
    </location>
</feature>
<dbReference type="AlphaFoldDB" id="A0A8H6ZVV5"/>
<dbReference type="RefSeq" id="XP_036631431.1">
    <property type="nucleotide sequence ID" value="XM_036775412.1"/>
</dbReference>
<keyword evidence="3" id="KW-1185">Reference proteome</keyword>
<dbReference type="GeneID" id="59375671"/>
<protein>
    <submittedName>
        <fullName evidence="2">Uncharacterized protein</fullName>
    </submittedName>
</protein>
<feature type="region of interest" description="Disordered" evidence="1">
    <location>
        <begin position="238"/>
        <end position="259"/>
    </location>
</feature>
<evidence type="ECO:0000313" key="2">
    <source>
        <dbReference type="EMBL" id="KAF7430153.1"/>
    </source>
</evidence>
<accession>A0A8H6ZVV5</accession>
<reference evidence="2" key="1">
    <citation type="submission" date="2019-07" db="EMBL/GenBank/DDBJ databases">
        <authorList>
            <person name="Palmer J.M."/>
        </authorList>
    </citation>
    <scope>NUCLEOTIDE SEQUENCE</scope>
    <source>
        <strain evidence="2">PC9</strain>
    </source>
</reference>
<evidence type="ECO:0000313" key="3">
    <source>
        <dbReference type="Proteomes" id="UP000623687"/>
    </source>
</evidence>
<dbReference type="EMBL" id="JACETU010000004">
    <property type="protein sequence ID" value="KAF7430153.1"/>
    <property type="molecule type" value="Genomic_DNA"/>
</dbReference>
<comment type="caution">
    <text evidence="2">The sequence shown here is derived from an EMBL/GenBank/DDBJ whole genome shotgun (WGS) entry which is preliminary data.</text>
</comment>
<dbReference type="VEuPathDB" id="FungiDB:PC9H_005853"/>
<sequence length="259" mass="29224">MSTIMPQLTQRLSKIMSSRKQVHKKSIPQKVDAPSPVDKTQRLAAKCAEYTTRYVKSSPCHYRTPTFSTPEVDLETFIYRLLSTSDAPLLTTVYGTLALMGHIAESGLCRKASSSPHHFFLGAFLVMTNITWNTIWDDEPWVARTEGLVPLSEVEVLRDEVEDALRVAGRSQWDVLNEIINSELKTPIVSAERTHEVMHLDPKCSAYCETVFTRYTTGRTTTSVKICHFYKLKMVGGKQVPDRSDPWSSKPSHETRSSA</sequence>
<dbReference type="Proteomes" id="UP000623687">
    <property type="component" value="Unassembled WGS sequence"/>
</dbReference>
<gene>
    <name evidence="2" type="ORF">PC9H_005853</name>
</gene>
<dbReference type="OrthoDB" id="2920300at2759"/>
<organism evidence="2 3">
    <name type="scientific">Pleurotus ostreatus</name>
    <name type="common">Oyster mushroom</name>
    <name type="synonym">White-rot fungus</name>
    <dbReference type="NCBI Taxonomy" id="5322"/>
    <lineage>
        <taxon>Eukaryota</taxon>
        <taxon>Fungi</taxon>
        <taxon>Dikarya</taxon>
        <taxon>Basidiomycota</taxon>
        <taxon>Agaricomycotina</taxon>
        <taxon>Agaricomycetes</taxon>
        <taxon>Agaricomycetidae</taxon>
        <taxon>Agaricales</taxon>
        <taxon>Pleurotineae</taxon>
        <taxon>Pleurotaceae</taxon>
        <taxon>Pleurotus</taxon>
    </lineage>
</organism>
<evidence type="ECO:0000256" key="1">
    <source>
        <dbReference type="SAM" id="MobiDB-lite"/>
    </source>
</evidence>
<name>A0A8H6ZVV5_PLEOS</name>
<proteinExistence type="predicted"/>